<dbReference type="KEGG" id="rcf:Poly24_51620"/>
<feature type="domain" description="Methyltransferase type 11" evidence="1">
    <location>
        <begin position="95"/>
        <end position="186"/>
    </location>
</feature>
<organism evidence="2 3">
    <name type="scientific">Rosistilla carotiformis</name>
    <dbReference type="NCBI Taxonomy" id="2528017"/>
    <lineage>
        <taxon>Bacteria</taxon>
        <taxon>Pseudomonadati</taxon>
        <taxon>Planctomycetota</taxon>
        <taxon>Planctomycetia</taxon>
        <taxon>Pirellulales</taxon>
        <taxon>Pirellulaceae</taxon>
        <taxon>Rosistilla</taxon>
    </lineage>
</organism>
<keyword evidence="2" id="KW-0808">Transferase</keyword>
<reference evidence="2 3" key="1">
    <citation type="submission" date="2019-02" db="EMBL/GenBank/DDBJ databases">
        <title>Deep-cultivation of Planctomycetes and their phenomic and genomic characterization uncovers novel biology.</title>
        <authorList>
            <person name="Wiegand S."/>
            <person name="Jogler M."/>
            <person name="Boedeker C."/>
            <person name="Pinto D."/>
            <person name="Vollmers J."/>
            <person name="Rivas-Marin E."/>
            <person name="Kohn T."/>
            <person name="Peeters S.H."/>
            <person name="Heuer A."/>
            <person name="Rast P."/>
            <person name="Oberbeckmann S."/>
            <person name="Bunk B."/>
            <person name="Jeske O."/>
            <person name="Meyerdierks A."/>
            <person name="Storesund J.E."/>
            <person name="Kallscheuer N."/>
            <person name="Luecker S."/>
            <person name="Lage O.M."/>
            <person name="Pohl T."/>
            <person name="Merkel B.J."/>
            <person name="Hornburger P."/>
            <person name="Mueller R.-W."/>
            <person name="Bruemmer F."/>
            <person name="Labrenz M."/>
            <person name="Spormann A.M."/>
            <person name="Op den Camp H."/>
            <person name="Overmann J."/>
            <person name="Amann R."/>
            <person name="Jetten M.S.M."/>
            <person name="Mascher T."/>
            <person name="Medema M.H."/>
            <person name="Devos D.P."/>
            <person name="Kaster A.-K."/>
            <person name="Ovreas L."/>
            <person name="Rohde M."/>
            <person name="Galperin M.Y."/>
            <person name="Jogler C."/>
        </authorList>
    </citation>
    <scope>NUCLEOTIDE SEQUENCE [LARGE SCALE GENOMIC DNA]</scope>
    <source>
        <strain evidence="2 3">Poly24</strain>
    </source>
</reference>
<evidence type="ECO:0000259" key="1">
    <source>
        <dbReference type="Pfam" id="PF08241"/>
    </source>
</evidence>
<dbReference type="GO" id="GO:0008757">
    <property type="term" value="F:S-adenosylmethionine-dependent methyltransferase activity"/>
    <property type="evidence" value="ECO:0007669"/>
    <property type="project" value="InterPro"/>
</dbReference>
<dbReference type="GO" id="GO:0102208">
    <property type="term" value="F:2-polyprenyl-6-hydroxyphenol methylase activity"/>
    <property type="evidence" value="ECO:0007669"/>
    <property type="project" value="UniProtKB-EC"/>
</dbReference>
<dbReference type="EMBL" id="CP036348">
    <property type="protein sequence ID" value="QDV71426.1"/>
    <property type="molecule type" value="Genomic_DNA"/>
</dbReference>
<dbReference type="Gene3D" id="3.40.50.150">
    <property type="entry name" value="Vaccinia Virus protein VP39"/>
    <property type="match status" value="1"/>
</dbReference>
<evidence type="ECO:0000313" key="2">
    <source>
        <dbReference type="EMBL" id="QDV71426.1"/>
    </source>
</evidence>
<dbReference type="InterPro" id="IPR029063">
    <property type="entry name" value="SAM-dependent_MTases_sf"/>
</dbReference>
<protein>
    <submittedName>
        <fullName evidence="2">Ubiquinone biosynthesis O-methyltransferase</fullName>
        <ecNumber evidence="2">2.1.1.222</ecNumber>
    </submittedName>
</protein>
<proteinExistence type="predicted"/>
<name>A0A518K0V1_9BACT</name>
<dbReference type="Pfam" id="PF08241">
    <property type="entry name" value="Methyltransf_11"/>
    <property type="match status" value="1"/>
</dbReference>
<keyword evidence="2" id="KW-0489">Methyltransferase</keyword>
<keyword evidence="2" id="KW-0830">Ubiquinone</keyword>
<evidence type="ECO:0000313" key="3">
    <source>
        <dbReference type="Proteomes" id="UP000315082"/>
    </source>
</evidence>
<sequence>MNKIDDPRLKLESLMASDVTINDDSILWRERELPIQNRIPRFTDEESYSKGNFLRLRELHPKLQLDSFNKTSDRRRTILERTGWQPEFFRNKLVLECGCGAGPDTEVLLDLGAKVVAVDIAGVDIARENLNDPANAVFVQASVDDLPFRRRHFDIVFCHRVLQHTPTPKRTLEHILRFVKPDGAVFVHSYARTLYQMLSWKYALRPFTCRMDQEVLYNRIEAWTPHLFRFTCALRKTPPQEIVGKLLFYLAHHAVPIRNYRFIPQFSSLDDAALIEYAVHDTFDALSPRFDSPLSAREMSRIADEVLSSSFELKRSKGITLLRSKPDDRQLVNAAE</sequence>
<dbReference type="EC" id="2.1.1.222" evidence="2"/>
<dbReference type="Proteomes" id="UP000315082">
    <property type="component" value="Chromosome"/>
</dbReference>
<dbReference type="InterPro" id="IPR013216">
    <property type="entry name" value="Methyltransf_11"/>
</dbReference>
<dbReference type="GO" id="GO:0032259">
    <property type="term" value="P:methylation"/>
    <property type="evidence" value="ECO:0007669"/>
    <property type="project" value="UniProtKB-KW"/>
</dbReference>
<dbReference type="OrthoDB" id="3206826at2"/>
<gene>
    <name evidence="2" type="primary">ubiG_4</name>
    <name evidence="2" type="ORF">Poly24_51620</name>
</gene>
<dbReference type="CDD" id="cd02440">
    <property type="entry name" value="AdoMet_MTases"/>
    <property type="match status" value="1"/>
</dbReference>
<dbReference type="SUPFAM" id="SSF53335">
    <property type="entry name" value="S-adenosyl-L-methionine-dependent methyltransferases"/>
    <property type="match status" value="1"/>
</dbReference>
<dbReference type="RefSeq" id="WP_145101949.1">
    <property type="nucleotide sequence ID" value="NZ_CP036348.1"/>
</dbReference>
<dbReference type="AlphaFoldDB" id="A0A518K0V1"/>
<keyword evidence="3" id="KW-1185">Reference proteome</keyword>
<dbReference type="PANTHER" id="PTHR43861">
    <property type="entry name" value="TRANS-ACONITATE 2-METHYLTRANSFERASE-RELATED"/>
    <property type="match status" value="1"/>
</dbReference>
<accession>A0A518K0V1</accession>